<evidence type="ECO:0000313" key="2">
    <source>
        <dbReference type="Proteomes" id="UP001285244"/>
    </source>
</evidence>
<dbReference type="EMBL" id="JALBUS010000007">
    <property type="protein sequence ID" value="MDX8417362.1"/>
    <property type="molecule type" value="Genomic_DNA"/>
</dbReference>
<evidence type="ECO:0000313" key="1">
    <source>
        <dbReference type="EMBL" id="MDX8417362.1"/>
    </source>
</evidence>
<accession>A0ABU4WLF1</accession>
<evidence type="ECO:0008006" key="3">
    <source>
        <dbReference type="Google" id="ProtNLM"/>
    </source>
</evidence>
<comment type="caution">
    <text evidence="1">The sequence shown here is derived from an EMBL/GenBank/DDBJ whole genome shotgun (WGS) entry which is preliminary data.</text>
</comment>
<protein>
    <recommendedName>
        <fullName evidence="3">Phage protein</fullName>
    </recommendedName>
</protein>
<gene>
    <name evidence="1" type="ORF">MOZ64_05840</name>
</gene>
<organism evidence="1 2">
    <name type="scientific">Absicoccus intestinalis</name>
    <dbReference type="NCBI Taxonomy" id="2926319"/>
    <lineage>
        <taxon>Bacteria</taxon>
        <taxon>Bacillati</taxon>
        <taxon>Bacillota</taxon>
        <taxon>Erysipelotrichia</taxon>
        <taxon>Erysipelotrichales</taxon>
        <taxon>Erysipelotrichaceae</taxon>
        <taxon>Absicoccus</taxon>
    </lineage>
</organism>
<reference evidence="1 2" key="1">
    <citation type="submission" date="2022-03" db="EMBL/GenBank/DDBJ databases">
        <title>Novel taxa within the pig intestine.</title>
        <authorList>
            <person name="Wylensek D."/>
            <person name="Bishof K."/>
            <person name="Afrizal A."/>
            <person name="Clavel T."/>
        </authorList>
    </citation>
    <scope>NUCLEOTIDE SEQUENCE [LARGE SCALE GENOMIC DNA]</scope>
    <source>
        <strain evidence="1 2">Cla-KB-P134</strain>
    </source>
</reference>
<dbReference type="Proteomes" id="UP001285244">
    <property type="component" value="Unassembled WGS sequence"/>
</dbReference>
<dbReference type="RefSeq" id="WP_320325656.1">
    <property type="nucleotide sequence ID" value="NZ_JALBUS010000007.1"/>
</dbReference>
<keyword evidence="2" id="KW-1185">Reference proteome</keyword>
<name>A0ABU4WLF1_9FIRM</name>
<sequence>MEKTVKIDGKQYTLVYKGKTERIYREQFHSDMTADIAEIQWTQNQIMERTKKELPNADNEMIGILLTRNMPSETLERVMWASIKASNKNKKVKPFESFVDDIEDYMSFRQEAMTWIYNILIGSESIVDIDGKETSSEEEKDTKKPI</sequence>
<proteinExistence type="predicted"/>